<dbReference type="OrthoDB" id="10055784at2759"/>
<dbReference type="EMBL" id="CACRXK020015310">
    <property type="protein sequence ID" value="CAB4028193.1"/>
    <property type="molecule type" value="Genomic_DNA"/>
</dbReference>
<dbReference type="AlphaFoldDB" id="A0A6S7KJ00"/>
<keyword evidence="2" id="KW-1185">Reference proteome</keyword>
<proteinExistence type="predicted"/>
<evidence type="ECO:0000313" key="2">
    <source>
        <dbReference type="Proteomes" id="UP001152795"/>
    </source>
</evidence>
<dbReference type="Proteomes" id="UP001152795">
    <property type="component" value="Unassembled WGS sequence"/>
</dbReference>
<gene>
    <name evidence="1" type="ORF">PACLA_8A022872</name>
</gene>
<protein>
    <submittedName>
        <fullName evidence="1">Tas retrotransposon peptidase A16</fullName>
    </submittedName>
</protein>
<dbReference type="PROSITE" id="PS50158">
    <property type="entry name" value="ZF_CCHC"/>
    <property type="match status" value="1"/>
</dbReference>
<sequence>MPDPELQRWFTKAVESYRVHAAPKTSPREKAVADKEDEKSVNVIGEGYKLPFRHIPKPNILTNNKSAHSHKDFVNGAISELPQSGRIVQITIRLHVVNPLSVSVQANGKKRLILDLRSLENYWRYLNINIAIFLDDGWSLAKDLQLCRTNPNTVKQDLLSAGFIPNDDKAIWEPTQMLDWLGFTITFVDQARSHLAVLKRYSKGESPFVSSLIYELTDKLPQEDAKAWRTKVGEGQVKMTLEAFSTWLGARGKCYWSELPPQNTRRKENQDLYLAKCVKCDSKHRTENCTKFKELSTEDRFNFVKKKRFCFGCLEESHISRNCPQTKECGIGNCKKKHHPLLHQKENVRSTTTKTPQSGVAFGIVEVAVVGAGGVQVKGNLLFDDGSDTTQVTESFVRKVRLRGKKTTLNISGVGGKENLHVKTPEDNAEYVNLTAWSLPKICQPVGTVQWPDIKRKWKHLENVNLKAVGDEIDILIGLDHADLLIPLDVKMGKPQEPVVKRWMAVGLVGKPRGDIHSYHVARAEPEQLDVAFKQCWDSESFGTKTTNLPHNSNDDQRALDILEHETRKLETDYEVSLLWKENEPQLQNNRKVAQKRLEGLQRQFERDPECEKDYRKAVSKYVEDGYAHKVGEEDDLIGPNQ</sequence>
<dbReference type="GO" id="GO:0008270">
    <property type="term" value="F:zinc ion binding"/>
    <property type="evidence" value="ECO:0007669"/>
    <property type="project" value="InterPro"/>
</dbReference>
<organism evidence="1 2">
    <name type="scientific">Paramuricea clavata</name>
    <name type="common">Red gorgonian</name>
    <name type="synonym">Violescent sea-whip</name>
    <dbReference type="NCBI Taxonomy" id="317549"/>
    <lineage>
        <taxon>Eukaryota</taxon>
        <taxon>Metazoa</taxon>
        <taxon>Cnidaria</taxon>
        <taxon>Anthozoa</taxon>
        <taxon>Octocorallia</taxon>
        <taxon>Malacalcyonacea</taxon>
        <taxon>Plexauridae</taxon>
        <taxon>Paramuricea</taxon>
    </lineage>
</organism>
<name>A0A6S7KJ00_PARCT</name>
<evidence type="ECO:0000313" key="1">
    <source>
        <dbReference type="EMBL" id="CAB4028193.1"/>
    </source>
</evidence>
<dbReference type="PANTHER" id="PTHR47331">
    <property type="entry name" value="PHD-TYPE DOMAIN-CONTAINING PROTEIN"/>
    <property type="match status" value="1"/>
</dbReference>
<dbReference type="InterPro" id="IPR043502">
    <property type="entry name" value="DNA/RNA_pol_sf"/>
</dbReference>
<comment type="caution">
    <text evidence="1">The sequence shown here is derived from an EMBL/GenBank/DDBJ whole genome shotgun (WGS) entry which is preliminary data.</text>
</comment>
<accession>A0A6S7KJ00</accession>
<dbReference type="SUPFAM" id="SSF56672">
    <property type="entry name" value="DNA/RNA polymerases"/>
    <property type="match status" value="1"/>
</dbReference>
<reference evidence="1" key="1">
    <citation type="submission" date="2020-04" db="EMBL/GenBank/DDBJ databases">
        <authorList>
            <person name="Alioto T."/>
            <person name="Alioto T."/>
            <person name="Gomez Garrido J."/>
        </authorList>
    </citation>
    <scope>NUCLEOTIDE SEQUENCE</scope>
    <source>
        <strain evidence="1">A484AB</strain>
    </source>
</reference>
<dbReference type="GO" id="GO:0003676">
    <property type="term" value="F:nucleic acid binding"/>
    <property type="evidence" value="ECO:0007669"/>
    <property type="project" value="InterPro"/>
</dbReference>
<dbReference type="PANTHER" id="PTHR47331:SF1">
    <property type="entry name" value="GAG-LIKE PROTEIN"/>
    <property type="match status" value="1"/>
</dbReference>
<dbReference type="InterPro" id="IPR001878">
    <property type="entry name" value="Znf_CCHC"/>
</dbReference>